<dbReference type="RefSeq" id="WP_052605547.1">
    <property type="nucleotide sequence ID" value="NZ_JXYS01000060.1"/>
</dbReference>
<comment type="caution">
    <text evidence="3">The sequence shown here is derived from an EMBL/GenBank/DDBJ whole genome shotgun (WGS) entry which is preliminary data.</text>
</comment>
<dbReference type="Proteomes" id="UP000032360">
    <property type="component" value="Unassembled WGS sequence"/>
</dbReference>
<dbReference type="STRING" id="1280514.AXFE_18900"/>
<name>A0A0D8HHJ2_9ACTN</name>
<keyword evidence="2" id="KW-0472">Membrane</keyword>
<feature type="region of interest" description="Disordered" evidence="1">
    <location>
        <begin position="18"/>
        <end position="38"/>
    </location>
</feature>
<protein>
    <submittedName>
        <fullName evidence="3">Uncharacterized protein</fullName>
    </submittedName>
</protein>
<keyword evidence="2" id="KW-1133">Transmembrane helix</keyword>
<evidence type="ECO:0000256" key="2">
    <source>
        <dbReference type="SAM" id="Phobius"/>
    </source>
</evidence>
<accession>A0A0D8HHJ2</accession>
<keyword evidence="2" id="KW-0812">Transmembrane</keyword>
<dbReference type="EMBL" id="JXYS01000060">
    <property type="protein sequence ID" value="KJF17257.1"/>
    <property type="molecule type" value="Genomic_DNA"/>
</dbReference>
<keyword evidence="4" id="KW-1185">Reference proteome</keyword>
<evidence type="ECO:0000313" key="4">
    <source>
        <dbReference type="Proteomes" id="UP000032360"/>
    </source>
</evidence>
<feature type="transmembrane region" description="Helical" evidence="2">
    <location>
        <begin position="70"/>
        <end position="92"/>
    </location>
</feature>
<evidence type="ECO:0000313" key="3">
    <source>
        <dbReference type="EMBL" id="KJF17257.1"/>
    </source>
</evidence>
<proteinExistence type="predicted"/>
<feature type="compositionally biased region" description="Low complexity" evidence="1">
    <location>
        <begin position="26"/>
        <end position="38"/>
    </location>
</feature>
<reference evidence="3 4" key="1">
    <citation type="submission" date="2015-01" db="EMBL/GenBank/DDBJ databases">
        <title>Draft genome of the acidophilic iron oxidizer Acidithrix ferrooxidans strain Py-F3.</title>
        <authorList>
            <person name="Poehlein A."/>
            <person name="Eisen S."/>
            <person name="Schloemann M."/>
            <person name="Johnson B.D."/>
            <person name="Daniel R."/>
            <person name="Muehling M."/>
        </authorList>
    </citation>
    <scope>NUCLEOTIDE SEQUENCE [LARGE SCALE GENOMIC DNA]</scope>
    <source>
        <strain evidence="3 4">Py-F3</strain>
    </source>
</reference>
<evidence type="ECO:0000256" key="1">
    <source>
        <dbReference type="SAM" id="MobiDB-lite"/>
    </source>
</evidence>
<organism evidence="3 4">
    <name type="scientific">Acidithrix ferrooxidans</name>
    <dbReference type="NCBI Taxonomy" id="1280514"/>
    <lineage>
        <taxon>Bacteria</taxon>
        <taxon>Bacillati</taxon>
        <taxon>Actinomycetota</taxon>
        <taxon>Acidimicrobiia</taxon>
        <taxon>Acidimicrobiales</taxon>
        <taxon>Acidimicrobiaceae</taxon>
        <taxon>Acidithrix</taxon>
    </lineage>
</organism>
<dbReference type="AlphaFoldDB" id="A0A0D8HHJ2"/>
<sequence>MSDQKAPLPSRFAKMLIGKKKNPATPSSNSPISQAPSSERGDIFTSAIEITFIPIILFGIGFFVDHELHTLPIFSIFGLLFGSIGVILRIYYGLTGITPNQIGLKRPSSASIVSRFDSDSSTLDLSRRSLLSADLTLSDDVLDAAKVLDGGVDLSKTNSDGTSK</sequence>
<gene>
    <name evidence="3" type="ORF">AXFE_18900</name>
</gene>
<feature type="transmembrane region" description="Helical" evidence="2">
    <location>
        <begin position="43"/>
        <end position="64"/>
    </location>
</feature>